<dbReference type="InterPro" id="IPR017853">
    <property type="entry name" value="GH"/>
</dbReference>
<dbReference type="PROSITE" id="PS51910">
    <property type="entry name" value="GH18_2"/>
    <property type="match status" value="1"/>
</dbReference>
<comment type="caution">
    <text evidence="2">The sequence shown here is derived from an EMBL/GenBank/DDBJ whole genome shotgun (WGS) entry which is preliminary data.</text>
</comment>
<dbReference type="InterPro" id="IPR001223">
    <property type="entry name" value="Glyco_hydro18_cat"/>
</dbReference>
<dbReference type="PANTHER" id="PTHR46066:SF2">
    <property type="entry name" value="CHITINASE DOMAIN-CONTAINING PROTEIN 1"/>
    <property type="match status" value="1"/>
</dbReference>
<dbReference type="EMBL" id="JAUSUX010000037">
    <property type="protein sequence ID" value="MDQ0287708.1"/>
    <property type="molecule type" value="Genomic_DNA"/>
</dbReference>
<reference evidence="2 3" key="1">
    <citation type="submission" date="2023-07" db="EMBL/GenBank/DDBJ databases">
        <title>Genomic Encyclopedia of Type Strains, Phase IV (KMG-IV): sequencing the most valuable type-strain genomes for metagenomic binning, comparative biology and taxonomic classification.</title>
        <authorList>
            <person name="Goeker M."/>
        </authorList>
    </citation>
    <scope>NUCLEOTIDE SEQUENCE [LARGE SCALE GENOMIC DNA]</scope>
    <source>
        <strain evidence="2 3">DSM 12396</strain>
    </source>
</reference>
<keyword evidence="3" id="KW-1185">Reference proteome</keyword>
<dbReference type="SUPFAM" id="SSF51445">
    <property type="entry name" value="(Trans)glycosidases"/>
    <property type="match status" value="1"/>
</dbReference>
<dbReference type="Gene3D" id="3.10.50.10">
    <property type="match status" value="1"/>
</dbReference>
<accession>A0ABU0B8F9</accession>
<dbReference type="PANTHER" id="PTHR46066">
    <property type="entry name" value="CHITINASE DOMAIN-CONTAINING PROTEIN 1 FAMILY MEMBER"/>
    <property type="match status" value="1"/>
</dbReference>
<gene>
    <name evidence="2" type="ORF">J2Z49_002839</name>
</gene>
<sequence length="81" mass="9656">MEVTRWYGIPINWETRAQVPYFRYIDENSSRHEVWFENASSWAGKLDLVAKYNLKGASIWRLGMEDPDSWRVIGDKFTIEK</sequence>
<feature type="domain" description="GH18" evidence="1">
    <location>
        <begin position="1"/>
        <end position="81"/>
    </location>
</feature>
<proteinExistence type="predicted"/>
<protein>
    <submittedName>
        <fullName evidence="2">Spore germination protein YaaH</fullName>
    </submittedName>
</protein>
<organism evidence="2 3">
    <name type="scientific">Desulfofundulus luciae</name>
    <dbReference type="NCBI Taxonomy" id="74702"/>
    <lineage>
        <taxon>Bacteria</taxon>
        <taxon>Bacillati</taxon>
        <taxon>Bacillota</taxon>
        <taxon>Clostridia</taxon>
        <taxon>Eubacteriales</taxon>
        <taxon>Peptococcaceae</taxon>
        <taxon>Desulfofundulus</taxon>
    </lineage>
</organism>
<evidence type="ECO:0000313" key="3">
    <source>
        <dbReference type="Proteomes" id="UP001225644"/>
    </source>
</evidence>
<evidence type="ECO:0000259" key="1">
    <source>
        <dbReference type="PROSITE" id="PS51910"/>
    </source>
</evidence>
<dbReference type="InterPro" id="IPR029070">
    <property type="entry name" value="Chitinase_insertion_sf"/>
</dbReference>
<dbReference type="RefSeq" id="WP_307403642.1">
    <property type="nucleotide sequence ID" value="NZ_JAUSUX010000037.1"/>
</dbReference>
<dbReference type="Proteomes" id="UP001225644">
    <property type="component" value="Unassembled WGS sequence"/>
</dbReference>
<name>A0ABU0B8F9_9FIRM</name>
<dbReference type="Gene3D" id="3.20.20.80">
    <property type="entry name" value="Glycosidases"/>
    <property type="match status" value="1"/>
</dbReference>
<evidence type="ECO:0000313" key="2">
    <source>
        <dbReference type="EMBL" id="MDQ0287708.1"/>
    </source>
</evidence>